<dbReference type="AlphaFoldDB" id="A0A9W8UH43"/>
<proteinExistence type="predicted"/>
<feature type="domain" description="Transcription factor tau subunit sfc3/Tfc3 C-terminal" evidence="1">
    <location>
        <begin position="291"/>
        <end position="399"/>
    </location>
</feature>
<keyword evidence="3" id="KW-1185">Reference proteome</keyword>
<protein>
    <recommendedName>
        <fullName evidence="1">Transcription factor tau subunit sfc3/Tfc3 C-terminal domain-containing protein</fullName>
    </recommendedName>
</protein>
<gene>
    <name evidence="2" type="ORF">LMH87_004535</name>
</gene>
<organism evidence="2 3">
    <name type="scientific">Akanthomyces muscarius</name>
    <name type="common">Entomopathogenic fungus</name>
    <name type="synonym">Lecanicillium muscarium</name>
    <dbReference type="NCBI Taxonomy" id="2231603"/>
    <lineage>
        <taxon>Eukaryota</taxon>
        <taxon>Fungi</taxon>
        <taxon>Dikarya</taxon>
        <taxon>Ascomycota</taxon>
        <taxon>Pezizomycotina</taxon>
        <taxon>Sordariomycetes</taxon>
        <taxon>Hypocreomycetidae</taxon>
        <taxon>Hypocreales</taxon>
        <taxon>Cordycipitaceae</taxon>
        <taxon>Akanthomyces</taxon>
    </lineage>
</organism>
<dbReference type="RefSeq" id="XP_056049366.1">
    <property type="nucleotide sequence ID" value="XM_056195769.1"/>
</dbReference>
<dbReference type="EMBL" id="JAJHUN010000011">
    <property type="protein sequence ID" value="KAJ4145696.1"/>
    <property type="molecule type" value="Genomic_DNA"/>
</dbReference>
<dbReference type="InterPro" id="IPR046488">
    <property type="entry name" value="Sfc3/Tfc3_C"/>
</dbReference>
<comment type="caution">
    <text evidence="2">The sequence shown here is derived from an EMBL/GenBank/DDBJ whole genome shotgun (WGS) entry which is preliminary data.</text>
</comment>
<evidence type="ECO:0000313" key="2">
    <source>
        <dbReference type="EMBL" id="KAJ4145696.1"/>
    </source>
</evidence>
<reference evidence="2" key="1">
    <citation type="journal article" date="2023" name="Access Microbiol">
        <title>De-novo genome assembly for Akanthomyces muscarius, a biocontrol agent of insect agricultural pests.</title>
        <authorList>
            <person name="Erdos Z."/>
            <person name="Studholme D.J."/>
            <person name="Raymond B."/>
            <person name="Sharma M."/>
        </authorList>
    </citation>
    <scope>NUCLEOTIDE SEQUENCE</scope>
    <source>
        <strain evidence="2">Ve6</strain>
    </source>
</reference>
<dbReference type="Proteomes" id="UP001144673">
    <property type="component" value="Chromosome 2"/>
</dbReference>
<dbReference type="KEGG" id="amus:LMH87_004535"/>
<name>A0A9W8UH43_AKAMU</name>
<dbReference type="GeneID" id="80891694"/>
<evidence type="ECO:0000259" key="1">
    <source>
        <dbReference type="Pfam" id="PF20222"/>
    </source>
</evidence>
<sequence>MDEKRAIADQQTGADSNELVAAFVVIRSLLGGVDKVIDWGLLARLFPTVGLPSLRRFWARIRKEKASFLSKATQDFQESLIAAIQADEIAIPDYERPLDYDWEGLIRWAMRHPNQEQLHLPRLREKFHQEFKLDDDANNSEDWKEKFFHPQSSVYSRFEAATLQPGSLTIAEVTQQSKVQPTLGTVDIARSWIRSLCCTSETEYTPQDVKERFSMLSQDTSQRNNLVLKTAIEQLTRERVICKSKRAPFGGRPYKLHEGYTSVLAKVAHRQKYLDAVAFKNDLDKAFQTTNERIRITAATVPNIPFGFEPGNYESRKYPKSYYHMDLDIQSTQSYLFNEDIDILQVAQRVGPPREGRTREIPQWVDFFGKLDEQRWADILGAVCFAFNTRGVMSVKGMCDAIAPILDVFEAQLIVSWGLETGVFARATHRSNITLGEWWWLVAQRLWN</sequence>
<dbReference type="Pfam" id="PF20222">
    <property type="entry name" value="DUF6581"/>
    <property type="match status" value="2"/>
</dbReference>
<evidence type="ECO:0000313" key="3">
    <source>
        <dbReference type="Proteomes" id="UP001144673"/>
    </source>
</evidence>
<feature type="domain" description="Transcription factor tau subunit sfc3/Tfc3 C-terminal" evidence="1">
    <location>
        <begin position="14"/>
        <end position="288"/>
    </location>
</feature>
<accession>A0A9W8UH43</accession>